<dbReference type="Gene3D" id="2.20.110.10">
    <property type="entry name" value="Histone H3 K4-specific methyltransferase SET7/9 N-terminal domain"/>
    <property type="match status" value="8"/>
</dbReference>
<dbReference type="PANTHER" id="PTHR43215">
    <property type="entry name" value="RADIAL SPOKE HEAD 1 HOMOLOG"/>
    <property type="match status" value="1"/>
</dbReference>
<protein>
    <submittedName>
        <fullName evidence="2">Radial spoke protein 1</fullName>
    </submittedName>
</protein>
<dbReference type="Pfam" id="PF02493">
    <property type="entry name" value="MORN"/>
    <property type="match status" value="16"/>
</dbReference>
<evidence type="ECO:0000313" key="3">
    <source>
        <dbReference type="Proteomes" id="UP000243217"/>
    </source>
</evidence>
<evidence type="ECO:0000313" key="2">
    <source>
        <dbReference type="EMBL" id="OQS04793.1"/>
    </source>
</evidence>
<dbReference type="InterPro" id="IPR003409">
    <property type="entry name" value="MORN"/>
</dbReference>
<gene>
    <name evidence="2" type="ORF">THRCLA_20791</name>
</gene>
<dbReference type="GO" id="GO:0005634">
    <property type="term" value="C:nucleus"/>
    <property type="evidence" value="ECO:0007669"/>
    <property type="project" value="TreeGrafter"/>
</dbReference>
<dbReference type="PANTHER" id="PTHR43215:SF14">
    <property type="entry name" value="RADIAL SPOKE HEAD 1 HOMOLOG"/>
    <property type="match status" value="1"/>
</dbReference>
<dbReference type="STRING" id="74557.A0A1W0A3D1"/>
<dbReference type="GO" id="GO:0035082">
    <property type="term" value="P:axoneme assembly"/>
    <property type="evidence" value="ECO:0007669"/>
    <property type="project" value="TreeGrafter"/>
</dbReference>
<dbReference type="SUPFAM" id="SSF82185">
    <property type="entry name" value="Histone H3 K4-specific methyltransferase SET7/9 N-terminal domain"/>
    <property type="match status" value="6"/>
</dbReference>
<evidence type="ECO:0000256" key="1">
    <source>
        <dbReference type="ARBA" id="ARBA00022737"/>
    </source>
</evidence>
<comment type="caution">
    <text evidence="2">The sequence shown here is derived from an EMBL/GenBank/DDBJ whole genome shotgun (WGS) entry which is preliminary data.</text>
</comment>
<sequence length="506" mass="57543">MNVVYDVGSWRLTDDGRIYRQGKLRFANGDIYDGEWLDGKRQGRGTFTYVNGTQYHGEFDTNLFHGFGAIRVPDMEHPLTKEWIKGSSFEGHFLKGRKHGKGTLVNGDGSSYDGNFLDNVYSGHGVYCYANGDRYEGEWRYGKYWGQGLLTYRDGGSYAGEFQNGHFHGFGTRTFPRHLGSYTGTYRYGIHHGSGVRVFADSSQYEGEWKNNKMHGTGVWTTEKFIYIGDFANGQPHGNGVFRYENGDIYEGQVHSGYMYGKGKYTYKDGSYYDGEYIAVRIHHKTILPAPNNKRHGKGIRVWTSGSKYEGEWSNDVMHGKGALTSQVEGLLVEYIGTFRNGQQTGDGELTFIKTTSGKTEFPFGSGNFHYGKGTCKYIGSFFMGEFHGLGHFIMTDGRYFKGEWSHGKRHGQGEAQYIPLAERGNEKRNFISGKDALYRMDKYIGQFENDIRHGHGILYYSNGESIEGNFVNGHIDGVAIYTYTTKKTRQGRWYRGTRMAWEDEE</sequence>
<dbReference type="GO" id="GO:0007286">
    <property type="term" value="P:spermatid development"/>
    <property type="evidence" value="ECO:0007669"/>
    <property type="project" value="TreeGrafter"/>
</dbReference>
<keyword evidence="1" id="KW-0677">Repeat</keyword>
<keyword evidence="3" id="KW-1185">Reference proteome</keyword>
<dbReference type="OrthoDB" id="270720at2759"/>
<organism evidence="2 3">
    <name type="scientific">Thraustotheca clavata</name>
    <dbReference type="NCBI Taxonomy" id="74557"/>
    <lineage>
        <taxon>Eukaryota</taxon>
        <taxon>Sar</taxon>
        <taxon>Stramenopiles</taxon>
        <taxon>Oomycota</taxon>
        <taxon>Saprolegniomycetes</taxon>
        <taxon>Saprolegniales</taxon>
        <taxon>Achlyaceae</taxon>
        <taxon>Thraustotheca</taxon>
    </lineage>
</organism>
<dbReference type="EMBL" id="JNBS01000549">
    <property type="protein sequence ID" value="OQS04793.1"/>
    <property type="molecule type" value="Genomic_DNA"/>
</dbReference>
<dbReference type="GO" id="GO:0031514">
    <property type="term" value="C:motile cilium"/>
    <property type="evidence" value="ECO:0007669"/>
    <property type="project" value="TreeGrafter"/>
</dbReference>
<dbReference type="SMART" id="SM00698">
    <property type="entry name" value="MORN"/>
    <property type="match status" value="17"/>
</dbReference>
<reference evidence="2 3" key="1">
    <citation type="journal article" date="2014" name="Genome Biol. Evol.">
        <title>The secreted proteins of Achlya hypogyna and Thraustotheca clavata identify the ancestral oomycete secretome and reveal gene acquisitions by horizontal gene transfer.</title>
        <authorList>
            <person name="Misner I."/>
            <person name="Blouin N."/>
            <person name="Leonard G."/>
            <person name="Richards T.A."/>
            <person name="Lane C.E."/>
        </authorList>
    </citation>
    <scope>NUCLEOTIDE SEQUENCE [LARGE SCALE GENOMIC DNA]</scope>
    <source>
        <strain evidence="2 3">ATCC 34112</strain>
    </source>
</reference>
<dbReference type="Proteomes" id="UP000243217">
    <property type="component" value="Unassembled WGS sequence"/>
</dbReference>
<accession>A0A1W0A3D1</accession>
<proteinExistence type="predicted"/>
<dbReference type="AlphaFoldDB" id="A0A1W0A3D1"/>
<name>A0A1W0A3D1_9STRA</name>